<evidence type="ECO:0000313" key="2">
    <source>
        <dbReference type="EMBL" id="KAG0282819.1"/>
    </source>
</evidence>
<reference evidence="2" key="1">
    <citation type="journal article" date="2020" name="Fungal Divers.">
        <title>Resolving the Mortierellaceae phylogeny through synthesis of multi-gene phylogenetics and phylogenomics.</title>
        <authorList>
            <person name="Vandepol N."/>
            <person name="Liber J."/>
            <person name="Desiro A."/>
            <person name="Na H."/>
            <person name="Kennedy M."/>
            <person name="Barry K."/>
            <person name="Grigoriev I.V."/>
            <person name="Miller A.N."/>
            <person name="O'Donnell K."/>
            <person name="Stajich J.E."/>
            <person name="Bonito G."/>
        </authorList>
    </citation>
    <scope>NUCLEOTIDE SEQUENCE</scope>
    <source>
        <strain evidence="2">NVP60</strain>
    </source>
</reference>
<dbReference type="SUPFAM" id="SSF53335">
    <property type="entry name" value="S-adenosyl-L-methionine-dependent methyltransferases"/>
    <property type="match status" value="1"/>
</dbReference>
<accession>A0A9P6QP28</accession>
<evidence type="ECO:0000313" key="3">
    <source>
        <dbReference type="Proteomes" id="UP000823405"/>
    </source>
</evidence>
<dbReference type="AlphaFoldDB" id="A0A9P6QP28"/>
<dbReference type="EMBL" id="JAAAIN010004092">
    <property type="protein sequence ID" value="KAG0282819.1"/>
    <property type="molecule type" value="Genomic_DNA"/>
</dbReference>
<dbReference type="InterPro" id="IPR041698">
    <property type="entry name" value="Methyltransf_25"/>
</dbReference>
<comment type="caution">
    <text evidence="2">The sequence shown here is derived from an EMBL/GenBank/DDBJ whole genome shotgun (WGS) entry which is preliminary data.</text>
</comment>
<dbReference type="InterPro" id="IPR029063">
    <property type="entry name" value="SAM-dependent_MTases_sf"/>
</dbReference>
<feature type="domain" description="Methyltransferase" evidence="1">
    <location>
        <begin position="54"/>
        <end position="94"/>
    </location>
</feature>
<organism evidence="2 3">
    <name type="scientific">Linnemannia gamsii</name>
    <dbReference type="NCBI Taxonomy" id="64522"/>
    <lineage>
        <taxon>Eukaryota</taxon>
        <taxon>Fungi</taxon>
        <taxon>Fungi incertae sedis</taxon>
        <taxon>Mucoromycota</taxon>
        <taxon>Mortierellomycotina</taxon>
        <taxon>Mortierellomycetes</taxon>
        <taxon>Mortierellales</taxon>
        <taxon>Mortierellaceae</taxon>
        <taxon>Linnemannia</taxon>
    </lineage>
</organism>
<dbReference type="CDD" id="cd02440">
    <property type="entry name" value="AdoMet_MTases"/>
    <property type="match status" value="1"/>
</dbReference>
<keyword evidence="3" id="KW-1185">Reference proteome</keyword>
<feature type="non-terminal residue" evidence="2">
    <location>
        <position position="143"/>
    </location>
</feature>
<dbReference type="OrthoDB" id="2437721at2759"/>
<name>A0A9P6QP28_9FUNG</name>
<gene>
    <name evidence="2" type="ORF">BGZ97_008817</name>
</gene>
<dbReference type="Gene3D" id="3.40.50.150">
    <property type="entry name" value="Vaccinia Virus protein VP39"/>
    <property type="match status" value="1"/>
</dbReference>
<proteinExistence type="predicted"/>
<dbReference type="Proteomes" id="UP000823405">
    <property type="component" value="Unassembled WGS sequence"/>
</dbReference>
<dbReference type="Pfam" id="PF13649">
    <property type="entry name" value="Methyltransf_25"/>
    <property type="match status" value="1"/>
</dbReference>
<protein>
    <recommendedName>
        <fullName evidence="1">Methyltransferase domain-containing protein</fullName>
    </recommendedName>
</protein>
<evidence type="ECO:0000259" key="1">
    <source>
        <dbReference type="Pfam" id="PF13649"/>
    </source>
</evidence>
<sequence>MSTIQDKNNEHFDKKAHEYDNIPMAKEMTAKASEYILQEFAASTSAEHVRNSTVLDFGCGTGLAAFHVAEKVQHLVGVDASSGMLAFLNKKLDTLPELSSLKAANKIHTVHHLVSEASPLPEPEFSKYLAGENGGFDMAFSNY</sequence>